<comment type="caution">
    <text evidence="4">The sequence shown here is derived from an EMBL/GenBank/DDBJ whole genome shotgun (WGS) entry which is preliminary data.</text>
</comment>
<keyword evidence="3" id="KW-1133">Transmembrane helix</keyword>
<reference evidence="4 5" key="1">
    <citation type="submission" date="2019-10" db="EMBL/GenBank/DDBJ databases">
        <title>Assembly and Annotation for the nematode Trichostrongylus colubriformis.</title>
        <authorList>
            <person name="Martin J."/>
        </authorList>
    </citation>
    <scope>NUCLEOTIDE SEQUENCE [LARGE SCALE GENOMIC DNA]</scope>
    <source>
        <strain evidence="4">G859</strain>
        <tissue evidence="4">Whole worm</tissue>
    </source>
</reference>
<evidence type="ECO:0000313" key="4">
    <source>
        <dbReference type="EMBL" id="KAK5982712.1"/>
    </source>
</evidence>
<keyword evidence="5" id="KW-1185">Reference proteome</keyword>
<keyword evidence="3" id="KW-0472">Membrane</keyword>
<evidence type="ECO:0000313" key="5">
    <source>
        <dbReference type="Proteomes" id="UP001331761"/>
    </source>
</evidence>
<name>A0AAN8IV47_TRICO</name>
<feature type="region of interest" description="Disordered" evidence="2">
    <location>
        <begin position="128"/>
        <end position="157"/>
    </location>
</feature>
<evidence type="ECO:0000256" key="3">
    <source>
        <dbReference type="SAM" id="Phobius"/>
    </source>
</evidence>
<sequence length="157" mass="18045">MNVGLQPIPGRALEITCTTLEKDLSRDALLDKEKQKHQEAAVLEKAIRALNKTVNERLLKRQELSASNKLLRKRVELLKAELETRQERKADFEQVERLKLVFIGCEFVVIFILSIILGLRMMHRTRQGHSSAEPMKQASAETIKQDEKKKQKQSAKT</sequence>
<organism evidence="4 5">
    <name type="scientific">Trichostrongylus colubriformis</name>
    <name type="common">Black scour worm</name>
    <dbReference type="NCBI Taxonomy" id="6319"/>
    <lineage>
        <taxon>Eukaryota</taxon>
        <taxon>Metazoa</taxon>
        <taxon>Ecdysozoa</taxon>
        <taxon>Nematoda</taxon>
        <taxon>Chromadorea</taxon>
        <taxon>Rhabditida</taxon>
        <taxon>Rhabditina</taxon>
        <taxon>Rhabditomorpha</taxon>
        <taxon>Strongyloidea</taxon>
        <taxon>Trichostrongylidae</taxon>
        <taxon>Trichostrongylus</taxon>
    </lineage>
</organism>
<gene>
    <name evidence="4" type="ORF">GCK32_012334</name>
</gene>
<dbReference type="Proteomes" id="UP001331761">
    <property type="component" value="Unassembled WGS sequence"/>
</dbReference>
<proteinExistence type="predicted"/>
<evidence type="ECO:0000256" key="1">
    <source>
        <dbReference type="SAM" id="Coils"/>
    </source>
</evidence>
<keyword evidence="1" id="KW-0175">Coiled coil</keyword>
<dbReference type="EMBL" id="WIXE01004817">
    <property type="protein sequence ID" value="KAK5982712.1"/>
    <property type="molecule type" value="Genomic_DNA"/>
</dbReference>
<feature type="coiled-coil region" evidence="1">
    <location>
        <begin position="61"/>
        <end position="95"/>
    </location>
</feature>
<accession>A0AAN8IV47</accession>
<dbReference type="AlphaFoldDB" id="A0AAN8IV47"/>
<feature type="transmembrane region" description="Helical" evidence="3">
    <location>
        <begin position="100"/>
        <end position="119"/>
    </location>
</feature>
<protein>
    <submittedName>
        <fullName evidence="4">Uncharacterized protein</fullName>
    </submittedName>
</protein>
<evidence type="ECO:0000256" key="2">
    <source>
        <dbReference type="SAM" id="MobiDB-lite"/>
    </source>
</evidence>
<keyword evidence="3" id="KW-0812">Transmembrane</keyword>